<dbReference type="Proteomes" id="UP000239757">
    <property type="component" value="Unassembled WGS sequence"/>
</dbReference>
<reference evidence="2 3" key="1">
    <citation type="submission" date="2015-01" db="EMBL/GenBank/DDBJ databases">
        <title>Genome of allotetraploid Gossypium barbadense reveals genomic plasticity and fiber elongation in cotton evolution.</title>
        <authorList>
            <person name="Chen X."/>
            <person name="Liu X."/>
            <person name="Zhao B."/>
            <person name="Zheng H."/>
            <person name="Hu Y."/>
            <person name="Lu G."/>
            <person name="Yang C."/>
            <person name="Chen J."/>
            <person name="Shan C."/>
            <person name="Zhang L."/>
            <person name="Zhou Y."/>
            <person name="Wang L."/>
            <person name="Guo W."/>
            <person name="Bai Y."/>
            <person name="Ruan J."/>
            <person name="Shangguan X."/>
            <person name="Mao Y."/>
            <person name="Jiang J."/>
            <person name="Zhu Y."/>
            <person name="Lei J."/>
            <person name="Kang H."/>
            <person name="Chen S."/>
            <person name="He X."/>
            <person name="Wang R."/>
            <person name="Wang Y."/>
            <person name="Chen J."/>
            <person name="Wang L."/>
            <person name="Yu S."/>
            <person name="Wang B."/>
            <person name="Wei J."/>
            <person name="Song S."/>
            <person name="Lu X."/>
            <person name="Gao Z."/>
            <person name="Gu W."/>
            <person name="Deng X."/>
            <person name="Ma D."/>
            <person name="Wang S."/>
            <person name="Liang W."/>
            <person name="Fang L."/>
            <person name="Cai C."/>
            <person name="Zhu X."/>
            <person name="Zhou B."/>
            <person name="Zhang Y."/>
            <person name="Chen Z."/>
            <person name="Xu S."/>
            <person name="Zhu R."/>
            <person name="Wang S."/>
            <person name="Zhang T."/>
            <person name="Zhao G."/>
        </authorList>
    </citation>
    <scope>NUCLEOTIDE SEQUENCE [LARGE SCALE GENOMIC DNA]</scope>
    <source>
        <strain evidence="3">cv. Xinhai21</strain>
        <tissue evidence="2">Leaf</tissue>
    </source>
</reference>
<sequence>MMIMMLIKQIQKRENGSGSGGIVVEELVKELKAIKKQNTITHCLLSAMIVVTLFWQVFEASLLLQLKNGFTHPFKSVGSWLVTLLKGPAKSKQHYSYLVDASGSPPSLQVVKITVVLNLIAWNTIFMTIELTCYSPSTIPMIFTVEGFPIPHSNNAWRRYMYYPPCPISKSTQDIELINQAILKSTQDNRTTETMMITSSPHCSLRKGQFKKIEMMDKHSALK</sequence>
<name>A0A2P5YTC0_GOSBA</name>
<organism evidence="2 3">
    <name type="scientific">Gossypium barbadense</name>
    <name type="common">Sea Island cotton</name>
    <name type="synonym">Hibiscus barbadensis</name>
    <dbReference type="NCBI Taxonomy" id="3634"/>
    <lineage>
        <taxon>Eukaryota</taxon>
        <taxon>Viridiplantae</taxon>
        <taxon>Streptophyta</taxon>
        <taxon>Embryophyta</taxon>
        <taxon>Tracheophyta</taxon>
        <taxon>Spermatophyta</taxon>
        <taxon>Magnoliopsida</taxon>
        <taxon>eudicotyledons</taxon>
        <taxon>Gunneridae</taxon>
        <taxon>Pentapetalae</taxon>
        <taxon>rosids</taxon>
        <taxon>malvids</taxon>
        <taxon>Malvales</taxon>
        <taxon>Malvaceae</taxon>
        <taxon>Malvoideae</taxon>
        <taxon>Gossypium</taxon>
    </lineage>
</organism>
<proteinExistence type="predicted"/>
<dbReference type="AlphaFoldDB" id="A0A2P5YTC0"/>
<gene>
    <name evidence="2" type="ORF">GOBAR_AA01750</name>
</gene>
<feature type="transmembrane region" description="Helical" evidence="1">
    <location>
        <begin position="39"/>
        <end position="58"/>
    </location>
</feature>
<dbReference type="OrthoDB" id="782808at2759"/>
<evidence type="ECO:0000313" key="3">
    <source>
        <dbReference type="Proteomes" id="UP000239757"/>
    </source>
</evidence>
<keyword evidence="1" id="KW-1133">Transmembrane helix</keyword>
<dbReference type="PANTHER" id="PTHR35280">
    <property type="entry name" value="F17L21.9"/>
    <property type="match status" value="1"/>
</dbReference>
<evidence type="ECO:0000313" key="2">
    <source>
        <dbReference type="EMBL" id="PPS18836.1"/>
    </source>
</evidence>
<keyword evidence="1" id="KW-0472">Membrane</keyword>
<accession>A0A2P5YTC0</accession>
<dbReference type="PANTHER" id="PTHR35280:SF1">
    <property type="entry name" value="F17L21.9"/>
    <property type="match status" value="1"/>
</dbReference>
<dbReference type="EMBL" id="KZ662807">
    <property type="protein sequence ID" value="PPS18836.1"/>
    <property type="molecule type" value="Genomic_DNA"/>
</dbReference>
<keyword evidence="1" id="KW-0812">Transmembrane</keyword>
<protein>
    <submittedName>
        <fullName evidence="2">Uncharacterized protein</fullName>
    </submittedName>
</protein>
<evidence type="ECO:0000256" key="1">
    <source>
        <dbReference type="SAM" id="Phobius"/>
    </source>
</evidence>